<evidence type="ECO:0000313" key="2">
    <source>
        <dbReference type="EMBL" id="GAA1070273.1"/>
    </source>
</evidence>
<dbReference type="PANTHER" id="PTHR40111">
    <property type="entry name" value="CEPHALOSPORIN-C DEACETYLASE"/>
    <property type="match status" value="1"/>
</dbReference>
<organism evidence="2 3">
    <name type="scientific">Kitasatospora arboriphila</name>
    <dbReference type="NCBI Taxonomy" id="258052"/>
    <lineage>
        <taxon>Bacteria</taxon>
        <taxon>Bacillati</taxon>
        <taxon>Actinomycetota</taxon>
        <taxon>Actinomycetes</taxon>
        <taxon>Kitasatosporales</taxon>
        <taxon>Streptomycetaceae</taxon>
        <taxon>Kitasatospora</taxon>
    </lineage>
</organism>
<dbReference type="InterPro" id="IPR029058">
    <property type="entry name" value="AB_hydrolase_fold"/>
</dbReference>
<sequence length="324" mass="34638">MPLTDLPYEDLLRYRPEPAAPADLDAFWDDTLAEARAHGGPASVTPVGDSLLRGAEVHDVRFPGYGGEPVAGWLLLPRGARGPLPVVVEYLGYSQGRGLPLERLLYVSAGYAHLVMDTRGQGHDTPDPHPGGPQWAAGFMTRGIDSPAGYYYRRLYTDAVRAVDFVRGLPRIDPERVVVGGASQGGGLALAAAALAGDAVAAALVDVPFLQHFPRAVETASAGPYPEIAEYLGLHRRDAVEQVFATLAYVDGLHLAPRATAPALFSAALMDPVCPPSTVFATYHRYGGPAAIEVWRFGDHAGGRASQQQRQLEWLREQGLSAAN</sequence>
<reference evidence="3" key="1">
    <citation type="journal article" date="2019" name="Int. J. Syst. Evol. Microbiol.">
        <title>The Global Catalogue of Microorganisms (GCM) 10K type strain sequencing project: providing services to taxonomists for standard genome sequencing and annotation.</title>
        <authorList>
            <consortium name="The Broad Institute Genomics Platform"/>
            <consortium name="The Broad Institute Genome Sequencing Center for Infectious Disease"/>
            <person name="Wu L."/>
            <person name="Ma J."/>
        </authorList>
    </citation>
    <scope>NUCLEOTIDE SEQUENCE [LARGE SCALE GENOMIC DNA]</scope>
    <source>
        <strain evidence="3">JCM 13002</strain>
    </source>
</reference>
<dbReference type="Proteomes" id="UP001499987">
    <property type="component" value="Unassembled WGS sequence"/>
</dbReference>
<dbReference type="Gene3D" id="3.40.50.1820">
    <property type="entry name" value="alpha/beta hydrolase"/>
    <property type="match status" value="1"/>
</dbReference>
<feature type="domain" description="Acetyl xylan esterase" evidence="1">
    <location>
        <begin position="1"/>
        <end position="317"/>
    </location>
</feature>
<accession>A0ABP4DWC3</accession>
<dbReference type="SUPFAM" id="SSF53474">
    <property type="entry name" value="alpha/beta-Hydrolases"/>
    <property type="match status" value="1"/>
</dbReference>
<dbReference type="InterPro" id="IPR008391">
    <property type="entry name" value="AXE1_dom"/>
</dbReference>
<evidence type="ECO:0000259" key="1">
    <source>
        <dbReference type="Pfam" id="PF05448"/>
    </source>
</evidence>
<evidence type="ECO:0000313" key="3">
    <source>
        <dbReference type="Proteomes" id="UP001499987"/>
    </source>
</evidence>
<proteinExistence type="predicted"/>
<gene>
    <name evidence="2" type="ORF">GCM10009663_05880</name>
</gene>
<dbReference type="PANTHER" id="PTHR40111:SF1">
    <property type="entry name" value="CEPHALOSPORIN-C DEACETYLASE"/>
    <property type="match status" value="1"/>
</dbReference>
<dbReference type="RefSeq" id="WP_344621843.1">
    <property type="nucleotide sequence ID" value="NZ_BAAALD010000003.1"/>
</dbReference>
<keyword evidence="3" id="KW-1185">Reference proteome</keyword>
<protein>
    <submittedName>
        <fullName evidence="2">Acetylxylan esterase</fullName>
    </submittedName>
</protein>
<dbReference type="InterPro" id="IPR039069">
    <property type="entry name" value="CE7"/>
</dbReference>
<name>A0ABP4DWC3_9ACTN</name>
<comment type="caution">
    <text evidence="2">The sequence shown here is derived from an EMBL/GenBank/DDBJ whole genome shotgun (WGS) entry which is preliminary data.</text>
</comment>
<dbReference type="EMBL" id="BAAALD010000003">
    <property type="protein sequence ID" value="GAA1070273.1"/>
    <property type="molecule type" value="Genomic_DNA"/>
</dbReference>
<dbReference type="Pfam" id="PF05448">
    <property type="entry name" value="AXE1"/>
    <property type="match status" value="1"/>
</dbReference>